<dbReference type="CDD" id="cd00860">
    <property type="entry name" value="ThrRS_anticodon"/>
    <property type="match status" value="1"/>
</dbReference>
<dbReference type="InterPro" id="IPR047246">
    <property type="entry name" value="ThrRS_anticodon"/>
</dbReference>
<evidence type="ECO:0000256" key="3">
    <source>
        <dbReference type="ARBA" id="ARBA00022555"/>
    </source>
</evidence>
<dbReference type="FunFam" id="3.30.54.20:FF:000002">
    <property type="entry name" value="Threonine--tRNA ligase"/>
    <property type="match status" value="1"/>
</dbReference>
<keyword evidence="9 13" id="KW-0694">RNA-binding</keyword>
<dbReference type="GO" id="GO:0005737">
    <property type="term" value="C:cytoplasm"/>
    <property type="evidence" value="ECO:0007669"/>
    <property type="project" value="UniProtKB-SubCell"/>
</dbReference>
<keyword evidence="8 13" id="KW-0067">ATP-binding</keyword>
<accession>A0A521G1M4</accession>
<dbReference type="EMBL" id="NQJD01000014">
    <property type="protein sequence ID" value="TAA74923.1"/>
    <property type="molecule type" value="Genomic_DNA"/>
</dbReference>
<comment type="subcellular location">
    <subcellularLocation>
        <location evidence="13">Cytoplasm</location>
    </subcellularLocation>
</comment>
<dbReference type="GO" id="GO:0046872">
    <property type="term" value="F:metal ion binding"/>
    <property type="evidence" value="ECO:0007669"/>
    <property type="project" value="UniProtKB-KW"/>
</dbReference>
<dbReference type="InterPro" id="IPR002314">
    <property type="entry name" value="aa-tRNA-synt_IIb"/>
</dbReference>
<evidence type="ECO:0000313" key="16">
    <source>
        <dbReference type="EMBL" id="TAA74923.1"/>
    </source>
</evidence>
<evidence type="ECO:0000256" key="10">
    <source>
        <dbReference type="ARBA" id="ARBA00022917"/>
    </source>
</evidence>
<keyword evidence="11 13" id="KW-0030">Aminoacyl-tRNA synthetase</keyword>
<keyword evidence="2 13" id="KW-0963">Cytoplasm</keyword>
<feature type="binding site" evidence="13">
    <location>
        <position position="518"/>
    </location>
    <ligand>
        <name>Zn(2+)</name>
        <dbReference type="ChEBI" id="CHEBI:29105"/>
        <note>catalytic</note>
    </ligand>
</feature>
<evidence type="ECO:0000259" key="15">
    <source>
        <dbReference type="PROSITE" id="PS51880"/>
    </source>
</evidence>
<feature type="binding site" evidence="13">
    <location>
        <position position="392"/>
    </location>
    <ligand>
        <name>Zn(2+)</name>
        <dbReference type="ChEBI" id="CHEBI:29105"/>
        <note>catalytic</note>
    </ligand>
</feature>
<dbReference type="FunFam" id="3.30.930.10:FF:000002">
    <property type="entry name" value="Threonine--tRNA ligase"/>
    <property type="match status" value="1"/>
</dbReference>
<keyword evidence="3 13" id="KW-0820">tRNA-binding</keyword>
<dbReference type="InterPro" id="IPR002320">
    <property type="entry name" value="Thr-tRNA-ligase_IIa"/>
</dbReference>
<evidence type="ECO:0000256" key="12">
    <source>
        <dbReference type="ARBA" id="ARBA00049515"/>
    </source>
</evidence>
<dbReference type="InterPro" id="IPR036621">
    <property type="entry name" value="Anticodon-bd_dom_sf"/>
</dbReference>
<dbReference type="HAMAP" id="MF_00184">
    <property type="entry name" value="Thr_tRNA_synth"/>
    <property type="match status" value="1"/>
</dbReference>
<dbReference type="Gene3D" id="3.30.54.20">
    <property type="match status" value="1"/>
</dbReference>
<dbReference type="CDD" id="cd00771">
    <property type="entry name" value="ThrRS_core"/>
    <property type="match status" value="1"/>
</dbReference>
<dbReference type="NCBIfam" id="TIGR00418">
    <property type="entry name" value="thrS"/>
    <property type="match status" value="1"/>
</dbReference>
<keyword evidence="4 13" id="KW-0436">Ligase</keyword>
<keyword evidence="7 13" id="KW-0862">Zinc</keyword>
<dbReference type="InterPro" id="IPR006195">
    <property type="entry name" value="aa-tRNA-synth_II"/>
</dbReference>
<dbReference type="Pfam" id="PF07973">
    <property type="entry name" value="tRNA_SAD"/>
    <property type="match status" value="1"/>
</dbReference>
<reference evidence="16" key="1">
    <citation type="submission" date="2017-07" db="EMBL/GenBank/DDBJ databases">
        <title>The cable genome - Insights into the physiology and evolution of filamentous bacteria capable of sulfide oxidation via long distance electron transfer.</title>
        <authorList>
            <person name="Thorup C."/>
            <person name="Bjerg J.T."/>
            <person name="Schreiber L."/>
            <person name="Nielsen L.P."/>
            <person name="Kjeldsen K.U."/>
            <person name="Boesen T."/>
            <person name="Boggild A."/>
            <person name="Meysman F."/>
            <person name="Geelhoed J."/>
            <person name="Schramm A."/>
        </authorList>
    </citation>
    <scope>NUCLEOTIDE SEQUENCE [LARGE SCALE GENOMIC DNA]</scope>
    <source>
        <strain evidence="16">GS</strain>
    </source>
</reference>
<dbReference type="FunFam" id="3.30.980.10:FF:000005">
    <property type="entry name" value="Threonyl-tRNA synthetase, mitochondrial"/>
    <property type="match status" value="1"/>
</dbReference>
<feature type="domain" description="TGS" evidence="15">
    <location>
        <begin position="1"/>
        <end position="64"/>
    </location>
</feature>
<evidence type="ECO:0000256" key="1">
    <source>
        <dbReference type="ARBA" id="ARBA00008226"/>
    </source>
</evidence>
<dbReference type="InterPro" id="IPR004095">
    <property type="entry name" value="TGS"/>
</dbReference>
<dbReference type="PROSITE" id="PS51880">
    <property type="entry name" value="TGS"/>
    <property type="match status" value="1"/>
</dbReference>
<proteinExistence type="inferred from homology"/>
<keyword evidence="5 13" id="KW-0479">Metal-binding</keyword>
<dbReference type="Pfam" id="PF00587">
    <property type="entry name" value="tRNA-synt_2b"/>
    <property type="match status" value="1"/>
</dbReference>
<dbReference type="Proteomes" id="UP000316238">
    <property type="component" value="Unassembled WGS sequence"/>
</dbReference>
<dbReference type="PROSITE" id="PS50862">
    <property type="entry name" value="AA_TRNA_LIGASE_II"/>
    <property type="match status" value="1"/>
</dbReference>
<dbReference type="CDD" id="cd01667">
    <property type="entry name" value="TGS_ThrRS"/>
    <property type="match status" value="1"/>
</dbReference>
<comment type="subunit">
    <text evidence="13">Homodimer.</text>
</comment>
<feature type="binding site" evidence="13">
    <location>
        <position position="341"/>
    </location>
    <ligand>
        <name>Zn(2+)</name>
        <dbReference type="ChEBI" id="CHEBI:29105"/>
        <note>catalytic</note>
    </ligand>
</feature>
<comment type="catalytic activity">
    <reaction evidence="12 13">
        <text>tRNA(Thr) + L-threonine + ATP = L-threonyl-tRNA(Thr) + AMP + diphosphate + H(+)</text>
        <dbReference type="Rhea" id="RHEA:24624"/>
        <dbReference type="Rhea" id="RHEA-COMP:9670"/>
        <dbReference type="Rhea" id="RHEA-COMP:9704"/>
        <dbReference type="ChEBI" id="CHEBI:15378"/>
        <dbReference type="ChEBI" id="CHEBI:30616"/>
        <dbReference type="ChEBI" id="CHEBI:33019"/>
        <dbReference type="ChEBI" id="CHEBI:57926"/>
        <dbReference type="ChEBI" id="CHEBI:78442"/>
        <dbReference type="ChEBI" id="CHEBI:78534"/>
        <dbReference type="ChEBI" id="CHEBI:456215"/>
        <dbReference type="EC" id="6.1.1.3"/>
    </reaction>
</comment>
<comment type="caution">
    <text evidence="13">Lacks conserved residue(s) required for the propagation of feature annotation.</text>
</comment>
<evidence type="ECO:0000256" key="6">
    <source>
        <dbReference type="ARBA" id="ARBA00022741"/>
    </source>
</evidence>
<evidence type="ECO:0000256" key="2">
    <source>
        <dbReference type="ARBA" id="ARBA00022490"/>
    </source>
</evidence>
<dbReference type="EC" id="6.1.1.3" evidence="13"/>
<evidence type="ECO:0000256" key="7">
    <source>
        <dbReference type="ARBA" id="ARBA00022833"/>
    </source>
</evidence>
<keyword evidence="10 13" id="KW-0648">Protein biosynthesis</keyword>
<dbReference type="GO" id="GO:0000049">
    <property type="term" value="F:tRNA binding"/>
    <property type="evidence" value="ECO:0007669"/>
    <property type="project" value="UniProtKB-KW"/>
</dbReference>
<dbReference type="InterPro" id="IPR004154">
    <property type="entry name" value="Anticodon-bd"/>
</dbReference>
<dbReference type="SUPFAM" id="SSF55186">
    <property type="entry name" value="ThrRS/AlaRS common domain"/>
    <property type="match status" value="1"/>
</dbReference>
<sequence>MTSIAVSISGSEAKTFPVGIAAQDALKELVSGKQRKQSIAVRCNGKVLDLSAPLREDAALELIFAESEEALHILRHSAAHIMAQAVKELFGQDVKVTIGPAIEDGYYYDFDRQPAFTPDDFAAIEEKMTAIVKAALSFSRRELPIAEAVDFFAKQNETYKVELIKDLEAKGETVVSLYQQGEFIDLCRGPHIPDTSWLKSFKLLRVAGSYWRGDEKNPMLTRIYGTAFFDPKELKQYLERIEEAKRRDHRKLGKELKLFTIQDEIGPGLILWQPRGALLRRLIEDYWKDAHYQNGYQLVCTPHIARQDLWKTSGHLDFYAENMYAAMDIDEVAYQLKPMNCPFHIGVYKSEPHSYREFPIRWCELGTVYRYERAGALHGLMRVRGFTQDDAHIFCRPDQLEEEIFNIIDLNLHVLKTFGFSEYDVYLSTRPAKYVGSDENWELATRALQQAMDKKGLAYSIDPGEGVFYGPKIDIKIKDQLGRSWQCSTIQVDFNLPERFGMSYAGQDGAEHQPIMIHRALMGSLERFIGVLIEHYAGAFPLWLAPEQARILNITDSQGEYCGKVLAELRKAGIRVEADLRNEKLNYKIREAQLMKVPYMLIAGDREMQDGMITVRKRSGENLPPMSPQEFSALVRRECEERAV</sequence>
<evidence type="ECO:0000256" key="9">
    <source>
        <dbReference type="ARBA" id="ARBA00022884"/>
    </source>
</evidence>
<evidence type="ECO:0000256" key="13">
    <source>
        <dbReference type="HAMAP-Rule" id="MF_00184"/>
    </source>
</evidence>
<comment type="caution">
    <text evidence="16">The sequence shown here is derived from an EMBL/GenBank/DDBJ whole genome shotgun (WGS) entry which is preliminary data.</text>
</comment>
<evidence type="ECO:0000256" key="4">
    <source>
        <dbReference type="ARBA" id="ARBA00022598"/>
    </source>
</evidence>
<dbReference type="PANTHER" id="PTHR11451">
    <property type="entry name" value="THREONINE-TRNA LIGASE"/>
    <property type="match status" value="1"/>
</dbReference>
<dbReference type="SUPFAM" id="SSF52954">
    <property type="entry name" value="Class II aaRS ABD-related"/>
    <property type="match status" value="1"/>
</dbReference>
<dbReference type="FunFam" id="3.40.50.800:FF:000001">
    <property type="entry name" value="Threonine--tRNA ligase"/>
    <property type="match status" value="1"/>
</dbReference>
<organism evidence="16 17">
    <name type="scientific">Candidatus Electronema aureum</name>
    <dbReference type="NCBI Taxonomy" id="2005002"/>
    <lineage>
        <taxon>Bacteria</taxon>
        <taxon>Pseudomonadati</taxon>
        <taxon>Thermodesulfobacteriota</taxon>
        <taxon>Desulfobulbia</taxon>
        <taxon>Desulfobulbales</taxon>
        <taxon>Desulfobulbaceae</taxon>
        <taxon>Candidatus Electronema</taxon>
    </lineage>
</organism>
<comment type="cofactor">
    <cofactor evidence="13">
        <name>Zn(2+)</name>
        <dbReference type="ChEBI" id="CHEBI:29105"/>
    </cofactor>
    <text evidence="13">Binds 1 zinc ion per subunit.</text>
</comment>
<dbReference type="Pfam" id="PF03129">
    <property type="entry name" value="HGTP_anticodon"/>
    <property type="match status" value="1"/>
</dbReference>
<dbReference type="GO" id="GO:0006435">
    <property type="term" value="P:threonyl-tRNA aminoacylation"/>
    <property type="evidence" value="ECO:0007669"/>
    <property type="project" value="UniProtKB-UniRule"/>
</dbReference>
<dbReference type="GO" id="GO:0005524">
    <property type="term" value="F:ATP binding"/>
    <property type="evidence" value="ECO:0007669"/>
    <property type="project" value="UniProtKB-UniRule"/>
</dbReference>
<evidence type="ECO:0000313" key="17">
    <source>
        <dbReference type="Proteomes" id="UP000316238"/>
    </source>
</evidence>
<evidence type="ECO:0000256" key="8">
    <source>
        <dbReference type="ARBA" id="ARBA00022840"/>
    </source>
</evidence>
<protein>
    <recommendedName>
        <fullName evidence="13">Threonine--tRNA ligase</fullName>
        <ecNumber evidence="13">6.1.1.3</ecNumber>
    </recommendedName>
    <alternativeName>
        <fullName evidence="13">Threonyl-tRNA synthetase</fullName>
        <shortName evidence="13">ThrRS</shortName>
    </alternativeName>
</protein>
<keyword evidence="17" id="KW-1185">Reference proteome</keyword>
<dbReference type="InterPro" id="IPR018163">
    <property type="entry name" value="Thr/Ala-tRNA-synth_IIc_edit"/>
</dbReference>
<evidence type="ECO:0000256" key="5">
    <source>
        <dbReference type="ARBA" id="ARBA00022723"/>
    </source>
</evidence>
<keyword evidence="6 13" id="KW-0547">Nucleotide-binding</keyword>
<dbReference type="PANTHER" id="PTHR11451:SF44">
    <property type="entry name" value="THREONINE--TRNA LIGASE, CHLOROPLASTIC_MITOCHONDRIAL 2"/>
    <property type="match status" value="1"/>
</dbReference>
<dbReference type="InterPro" id="IPR045864">
    <property type="entry name" value="aa-tRNA-synth_II/BPL/LPL"/>
</dbReference>
<dbReference type="PRINTS" id="PR01047">
    <property type="entry name" value="TRNASYNTHTHR"/>
</dbReference>
<dbReference type="SUPFAM" id="SSF55681">
    <property type="entry name" value="Class II aaRS and biotin synthetases"/>
    <property type="match status" value="1"/>
</dbReference>
<dbReference type="InterPro" id="IPR033728">
    <property type="entry name" value="ThrRS_core"/>
</dbReference>
<dbReference type="Gene3D" id="3.30.930.10">
    <property type="entry name" value="Bira Bifunctional Protein, Domain 2"/>
    <property type="match status" value="1"/>
</dbReference>
<name>A0A521G1M4_9BACT</name>
<evidence type="ECO:0000256" key="11">
    <source>
        <dbReference type="ARBA" id="ARBA00023146"/>
    </source>
</evidence>
<dbReference type="SMART" id="SM00863">
    <property type="entry name" value="tRNA_SAD"/>
    <property type="match status" value="1"/>
</dbReference>
<gene>
    <name evidence="13" type="primary">thrS</name>
    <name evidence="16" type="ORF">CDV28_1147</name>
</gene>
<dbReference type="Gene3D" id="3.30.980.10">
    <property type="entry name" value="Threonyl-trna Synthetase, Chain A, domain 2"/>
    <property type="match status" value="1"/>
</dbReference>
<dbReference type="GO" id="GO:0004829">
    <property type="term" value="F:threonine-tRNA ligase activity"/>
    <property type="evidence" value="ECO:0007669"/>
    <property type="project" value="UniProtKB-UniRule"/>
</dbReference>
<feature type="domain" description="Aminoacyl-transfer RNA synthetases class-II family profile" evidence="14">
    <location>
        <begin position="248"/>
        <end position="541"/>
    </location>
</feature>
<dbReference type="AlphaFoldDB" id="A0A521G1M4"/>
<comment type="similarity">
    <text evidence="1 13">Belongs to the class-II aminoacyl-tRNA synthetase family.</text>
</comment>
<evidence type="ECO:0000259" key="14">
    <source>
        <dbReference type="PROSITE" id="PS50862"/>
    </source>
</evidence>
<dbReference type="Gene3D" id="3.40.50.800">
    <property type="entry name" value="Anticodon-binding domain"/>
    <property type="match status" value="1"/>
</dbReference>
<dbReference type="InterPro" id="IPR012947">
    <property type="entry name" value="tRNA_SAD"/>
</dbReference>